<evidence type="ECO:0000256" key="2">
    <source>
        <dbReference type="ARBA" id="ARBA00022679"/>
    </source>
</evidence>
<name>A0ABX7K8M8_9SPHN</name>
<dbReference type="InterPro" id="IPR001296">
    <property type="entry name" value="Glyco_trans_1"/>
</dbReference>
<dbReference type="Pfam" id="PF00534">
    <property type="entry name" value="Glycos_transf_1"/>
    <property type="match status" value="1"/>
</dbReference>
<protein>
    <submittedName>
        <fullName evidence="4">Glycosyltransferase family 4 protein</fullName>
    </submittedName>
</protein>
<dbReference type="Proteomes" id="UP000663637">
    <property type="component" value="Chromosome"/>
</dbReference>
<dbReference type="EMBL" id="CP061510">
    <property type="protein sequence ID" value="QSB44312.1"/>
    <property type="molecule type" value="Genomic_DNA"/>
</dbReference>
<dbReference type="CDD" id="cd03801">
    <property type="entry name" value="GT4_PimA-like"/>
    <property type="match status" value="1"/>
</dbReference>
<gene>
    <name evidence="4" type="ORF">IDJ81_13480</name>
</gene>
<evidence type="ECO:0000313" key="5">
    <source>
        <dbReference type="Proteomes" id="UP000663637"/>
    </source>
</evidence>
<evidence type="ECO:0000259" key="3">
    <source>
        <dbReference type="Pfam" id="PF00534"/>
    </source>
</evidence>
<proteinExistence type="predicted"/>
<sequence length="344" mass="37915">MIRIVHLLDDFAMGGVTRALSLFEDPRMMLLSRSTTLPMRRKMRDAPVLEADLIVIHVPPCWSRLPYLAALRKRNPRARILQVEHSYTRSFEQLRVASLKRFRLLLRLAAGLVDEIVSVSHAQSRWLVESGIPVKKITTIHPWSGRLDLACVPDRIVHQGPLRLLAYGRFSPEKNFAALIEAVGYFRPDEVELTVFGSGPDEEALKFLACAFSHVSVMPACPDPAPWLASCDAVILPSKYESFGLVATEARMAGRAILVADVDGLPEQARAGGGLVAKLGTVEEIANAISDLSNRDLTVMGRAARAGVSSQHDDIINSWLAVIERAAAQARVRCSDQFYELADA</sequence>
<feature type="domain" description="Glycosyl transferase family 1" evidence="3">
    <location>
        <begin position="161"/>
        <end position="294"/>
    </location>
</feature>
<organism evidence="4 5">
    <name type="scientific">Tsuneonella flava</name>
    <dbReference type="NCBI Taxonomy" id="2055955"/>
    <lineage>
        <taxon>Bacteria</taxon>
        <taxon>Pseudomonadati</taxon>
        <taxon>Pseudomonadota</taxon>
        <taxon>Alphaproteobacteria</taxon>
        <taxon>Sphingomonadales</taxon>
        <taxon>Erythrobacteraceae</taxon>
        <taxon>Tsuneonella</taxon>
    </lineage>
</organism>
<keyword evidence="5" id="KW-1185">Reference proteome</keyword>
<reference evidence="4 5" key="1">
    <citation type="submission" date="2020-09" db="EMBL/GenBank/DDBJ databases">
        <title>Complete genome sequence of altererythrobacter flavus SS-21NJ, isolated from Dongying oil sludge in Shandong province.</title>
        <authorList>
            <person name="Sun S."/>
            <person name="Zhang Z."/>
        </authorList>
    </citation>
    <scope>NUCLEOTIDE SEQUENCE [LARGE SCALE GENOMIC DNA]</scope>
    <source>
        <strain evidence="4 5">SS-21NJ</strain>
    </source>
</reference>
<accession>A0ABX7K8M8</accession>
<dbReference type="RefSeq" id="WP_205441674.1">
    <property type="nucleotide sequence ID" value="NZ_CP061510.1"/>
</dbReference>
<keyword evidence="2" id="KW-0808">Transferase</keyword>
<evidence type="ECO:0000313" key="4">
    <source>
        <dbReference type="EMBL" id="QSB44312.1"/>
    </source>
</evidence>
<dbReference type="PANTHER" id="PTHR12526:SF510">
    <property type="entry name" value="D-INOSITOL 3-PHOSPHATE GLYCOSYLTRANSFERASE"/>
    <property type="match status" value="1"/>
</dbReference>
<dbReference type="SUPFAM" id="SSF53756">
    <property type="entry name" value="UDP-Glycosyltransferase/glycogen phosphorylase"/>
    <property type="match status" value="1"/>
</dbReference>
<dbReference type="Gene3D" id="3.40.50.2000">
    <property type="entry name" value="Glycogen Phosphorylase B"/>
    <property type="match status" value="2"/>
</dbReference>
<dbReference type="PANTHER" id="PTHR12526">
    <property type="entry name" value="GLYCOSYLTRANSFERASE"/>
    <property type="match status" value="1"/>
</dbReference>
<keyword evidence="1" id="KW-0328">Glycosyltransferase</keyword>
<evidence type="ECO:0000256" key="1">
    <source>
        <dbReference type="ARBA" id="ARBA00022676"/>
    </source>
</evidence>